<protein>
    <recommendedName>
        <fullName evidence="3">F-box domain-containing protein</fullName>
    </recommendedName>
</protein>
<proteinExistence type="predicted"/>
<comment type="caution">
    <text evidence="1">The sequence shown here is derived from an EMBL/GenBank/DDBJ whole genome shotgun (WGS) entry which is preliminary data.</text>
</comment>
<accession>A0A4Y7SFL9</accession>
<reference evidence="1 2" key="1">
    <citation type="journal article" date="2019" name="Nat. Ecol. Evol.">
        <title>Megaphylogeny resolves global patterns of mushroom evolution.</title>
        <authorList>
            <person name="Varga T."/>
            <person name="Krizsan K."/>
            <person name="Foldi C."/>
            <person name="Dima B."/>
            <person name="Sanchez-Garcia M."/>
            <person name="Sanchez-Ramirez S."/>
            <person name="Szollosi G.J."/>
            <person name="Szarkandi J.G."/>
            <person name="Papp V."/>
            <person name="Albert L."/>
            <person name="Andreopoulos W."/>
            <person name="Angelini C."/>
            <person name="Antonin V."/>
            <person name="Barry K.W."/>
            <person name="Bougher N.L."/>
            <person name="Buchanan P."/>
            <person name="Buyck B."/>
            <person name="Bense V."/>
            <person name="Catcheside P."/>
            <person name="Chovatia M."/>
            <person name="Cooper J."/>
            <person name="Damon W."/>
            <person name="Desjardin D."/>
            <person name="Finy P."/>
            <person name="Geml J."/>
            <person name="Haridas S."/>
            <person name="Hughes K."/>
            <person name="Justo A."/>
            <person name="Karasinski D."/>
            <person name="Kautmanova I."/>
            <person name="Kiss B."/>
            <person name="Kocsube S."/>
            <person name="Kotiranta H."/>
            <person name="LaButti K.M."/>
            <person name="Lechner B.E."/>
            <person name="Liimatainen K."/>
            <person name="Lipzen A."/>
            <person name="Lukacs Z."/>
            <person name="Mihaltcheva S."/>
            <person name="Morgado L.N."/>
            <person name="Niskanen T."/>
            <person name="Noordeloos M.E."/>
            <person name="Ohm R.A."/>
            <person name="Ortiz-Santana B."/>
            <person name="Ovrebo C."/>
            <person name="Racz N."/>
            <person name="Riley R."/>
            <person name="Savchenko A."/>
            <person name="Shiryaev A."/>
            <person name="Soop K."/>
            <person name="Spirin V."/>
            <person name="Szebenyi C."/>
            <person name="Tomsovsky M."/>
            <person name="Tulloss R.E."/>
            <person name="Uehling J."/>
            <person name="Grigoriev I.V."/>
            <person name="Vagvolgyi C."/>
            <person name="Papp T."/>
            <person name="Martin F.M."/>
            <person name="Miettinen O."/>
            <person name="Hibbett D.S."/>
            <person name="Nagy L.G."/>
        </authorList>
    </citation>
    <scope>NUCLEOTIDE SEQUENCE [LARGE SCALE GENOMIC DNA]</scope>
    <source>
        <strain evidence="1 2">FP101781</strain>
    </source>
</reference>
<evidence type="ECO:0000313" key="2">
    <source>
        <dbReference type="Proteomes" id="UP000298030"/>
    </source>
</evidence>
<dbReference type="EMBL" id="QPFP01000135">
    <property type="protein sequence ID" value="TEB20631.1"/>
    <property type="molecule type" value="Genomic_DNA"/>
</dbReference>
<organism evidence="1 2">
    <name type="scientific">Coprinellus micaceus</name>
    <name type="common">Glistening ink-cap mushroom</name>
    <name type="synonym">Coprinus micaceus</name>
    <dbReference type="NCBI Taxonomy" id="71717"/>
    <lineage>
        <taxon>Eukaryota</taxon>
        <taxon>Fungi</taxon>
        <taxon>Dikarya</taxon>
        <taxon>Basidiomycota</taxon>
        <taxon>Agaricomycotina</taxon>
        <taxon>Agaricomycetes</taxon>
        <taxon>Agaricomycetidae</taxon>
        <taxon>Agaricales</taxon>
        <taxon>Agaricineae</taxon>
        <taxon>Psathyrellaceae</taxon>
        <taxon>Coprinellus</taxon>
    </lineage>
</organism>
<dbReference type="AlphaFoldDB" id="A0A4Y7SFL9"/>
<sequence length="421" mass="48256">MGGKDFCCTVAGTPHIWAQEELIQQILGCIPSDVGRSRVTSFKYKGKWFTTGGHAPSPKVLAGLHFSAEDHRASTDCVLIAGYEPVKGASSDEGLIISELYCQMDDEPDIEDFTHATVVFDVFPDDEGIYVEQKDTDAWYNIWWDRSAYCFTFTGYCILRTVAPELDPSTIYRTLTHRSPRLEGEGVDNAWLNTPSALDYGGVEKIFDQYVNRPDICEDENTDAFWTYLLCYSDLTDEEILDVAWNGEGNLWVFPIQSTVESSPLSQFPGRNGGHATVEDDSLPPRFDLLPVDIIFLICEEMTLKSFLHVLSLNKRLRNILLPHVDELAYKAMKHTVPYYFPCKPIKTPDGTREHEELDWWDREWLQEAGIAVDEVRHKAPWLRYWMECTRTASMRNRKRMWRTAESIKELALAYGYLNNN</sequence>
<dbReference type="OrthoDB" id="3055280at2759"/>
<dbReference type="Proteomes" id="UP000298030">
    <property type="component" value="Unassembled WGS sequence"/>
</dbReference>
<evidence type="ECO:0000313" key="1">
    <source>
        <dbReference type="EMBL" id="TEB20631.1"/>
    </source>
</evidence>
<evidence type="ECO:0008006" key="3">
    <source>
        <dbReference type="Google" id="ProtNLM"/>
    </source>
</evidence>
<gene>
    <name evidence="1" type="ORF">FA13DRAFT_1800775</name>
</gene>
<name>A0A4Y7SFL9_COPMI</name>
<keyword evidence="2" id="KW-1185">Reference proteome</keyword>